<feature type="compositionally biased region" description="Polar residues" evidence="2">
    <location>
        <begin position="119"/>
        <end position="135"/>
    </location>
</feature>
<feature type="compositionally biased region" description="Low complexity" evidence="2">
    <location>
        <begin position="145"/>
        <end position="162"/>
    </location>
</feature>
<evidence type="ECO:0000313" key="3">
    <source>
        <dbReference type="EMBL" id="KXZ49779.1"/>
    </source>
</evidence>
<evidence type="ECO:0000256" key="2">
    <source>
        <dbReference type="SAM" id="MobiDB-lite"/>
    </source>
</evidence>
<comment type="caution">
    <text evidence="3">The sequence shown here is derived from an EMBL/GenBank/DDBJ whole genome shotgun (WGS) entry which is preliminary data.</text>
</comment>
<feature type="region of interest" description="Disordered" evidence="2">
    <location>
        <begin position="99"/>
        <end position="175"/>
    </location>
</feature>
<accession>A0A150GIY6</accession>
<gene>
    <name evidence="3" type="ORF">GPECTOR_19g230</name>
</gene>
<dbReference type="OrthoDB" id="549076at2759"/>
<protein>
    <recommendedName>
        <fullName evidence="5">F-box domain-containing protein</fullName>
    </recommendedName>
</protein>
<dbReference type="EMBL" id="LSYV01000020">
    <property type="protein sequence ID" value="KXZ49779.1"/>
    <property type="molecule type" value="Genomic_DNA"/>
</dbReference>
<evidence type="ECO:0000313" key="4">
    <source>
        <dbReference type="Proteomes" id="UP000075714"/>
    </source>
</evidence>
<dbReference type="Gene3D" id="3.80.10.10">
    <property type="entry name" value="Ribonuclease Inhibitor"/>
    <property type="match status" value="1"/>
</dbReference>
<evidence type="ECO:0008006" key="5">
    <source>
        <dbReference type="Google" id="ProtNLM"/>
    </source>
</evidence>
<dbReference type="AlphaFoldDB" id="A0A150GIY6"/>
<dbReference type="SUPFAM" id="SSF52047">
    <property type="entry name" value="RNI-like"/>
    <property type="match status" value="1"/>
</dbReference>
<comment type="subcellular location">
    <subcellularLocation>
        <location evidence="1">Cytoplasm</location>
        <location evidence="1">Cytoskeleton</location>
        <location evidence="1">Cilium axoneme</location>
    </subcellularLocation>
</comment>
<organism evidence="3 4">
    <name type="scientific">Gonium pectorale</name>
    <name type="common">Green alga</name>
    <dbReference type="NCBI Taxonomy" id="33097"/>
    <lineage>
        <taxon>Eukaryota</taxon>
        <taxon>Viridiplantae</taxon>
        <taxon>Chlorophyta</taxon>
        <taxon>core chlorophytes</taxon>
        <taxon>Chlorophyceae</taxon>
        <taxon>CS clade</taxon>
        <taxon>Chlamydomonadales</taxon>
        <taxon>Volvocaceae</taxon>
        <taxon>Gonium</taxon>
    </lineage>
</organism>
<name>A0A150GIY6_GONPE</name>
<dbReference type="GO" id="GO:0005930">
    <property type="term" value="C:axoneme"/>
    <property type="evidence" value="ECO:0007669"/>
    <property type="project" value="UniProtKB-SubCell"/>
</dbReference>
<dbReference type="Proteomes" id="UP000075714">
    <property type="component" value="Unassembled WGS sequence"/>
</dbReference>
<reference evidence="4" key="1">
    <citation type="journal article" date="2016" name="Nat. Commun.">
        <title>The Gonium pectorale genome demonstrates co-option of cell cycle regulation during the evolution of multicellularity.</title>
        <authorList>
            <person name="Hanschen E.R."/>
            <person name="Marriage T.N."/>
            <person name="Ferris P.J."/>
            <person name="Hamaji T."/>
            <person name="Toyoda A."/>
            <person name="Fujiyama A."/>
            <person name="Neme R."/>
            <person name="Noguchi H."/>
            <person name="Minakuchi Y."/>
            <person name="Suzuki M."/>
            <person name="Kawai-Toyooka H."/>
            <person name="Smith D.R."/>
            <person name="Sparks H."/>
            <person name="Anderson J."/>
            <person name="Bakaric R."/>
            <person name="Luria V."/>
            <person name="Karger A."/>
            <person name="Kirschner M.W."/>
            <person name="Durand P.M."/>
            <person name="Michod R.E."/>
            <person name="Nozaki H."/>
            <person name="Olson B.J."/>
        </authorList>
    </citation>
    <scope>NUCLEOTIDE SEQUENCE [LARGE SCALE GENOMIC DNA]</scope>
    <source>
        <strain evidence="4">NIES-2863</strain>
    </source>
</reference>
<feature type="compositionally biased region" description="Pro residues" evidence="2">
    <location>
        <begin position="163"/>
        <end position="175"/>
    </location>
</feature>
<evidence type="ECO:0000256" key="1">
    <source>
        <dbReference type="ARBA" id="ARBA00004430"/>
    </source>
</evidence>
<sequence length="590" mass="60449">MQLMVLAWQPPPPRDVLLTRLPAPALARIVPALAPATRAALRASCRALRALVDEHTAALTLRPDRRVAEGLQRRGVKALSLFPALRHVTVVLAGSCSGAAGPSPDLRSPAAARRPGTAASGSPHQSPTPHSLNASSRRRPASTALPVTASWSVSSSPRSPTGPSGPPNGLLPPPPPAPLLGLSGWLVVCGPAGHCLTSLSLHLGEVSLLEELALSVTHPHLQRLELHFGLSGNPHATPPVVQFMVGVLSGLRHLRLAWEGGPYAAAAALASGTAGGDRGAAAAAAASRAAMAHGSRRLFLDGRPKLGPLLLAALAELRQLESLELRGFVIDTEGHAVLSRHWPSLAPRLRRLELSGLHLLVRSDTPQDQQLGELVGTCQHLSELTSDLYLPAAPAGMLHGVFGLAGGGPVGGGGVAAALAAFGGGVGAAEAAPGDAAVLAAVPGGGGGGGAAALLISLMYAARDVRAVRPQCLPPSLARLVLPGVVLESPADLEALGRLRCLTSLQLAALGGGASEHLTALQVLLSERLDDWHGPDLALLARVARELRPLVDGGCDVRLKVARGLQPSLLYGDGDSDMDGQAWEPAVVEQ</sequence>
<keyword evidence="4" id="KW-1185">Reference proteome</keyword>
<proteinExistence type="predicted"/>
<dbReference type="InterPro" id="IPR032675">
    <property type="entry name" value="LRR_dom_sf"/>
</dbReference>